<dbReference type="AlphaFoldDB" id="A0A1F4V4P3"/>
<dbReference type="EMBL" id="MEVH01000007">
    <property type="protein sequence ID" value="OGC52020.1"/>
    <property type="molecule type" value="Genomic_DNA"/>
</dbReference>
<protein>
    <submittedName>
        <fullName evidence="2">Uncharacterized protein</fullName>
    </submittedName>
</protein>
<dbReference type="Proteomes" id="UP000178771">
    <property type="component" value="Unassembled WGS sequence"/>
</dbReference>
<proteinExistence type="predicted"/>
<comment type="caution">
    <text evidence="2">The sequence shown here is derived from an EMBL/GenBank/DDBJ whole genome shotgun (WGS) entry which is preliminary data.</text>
</comment>
<keyword evidence="1" id="KW-0472">Membrane</keyword>
<accession>A0A1F4V4P3</accession>
<evidence type="ECO:0000313" key="2">
    <source>
        <dbReference type="EMBL" id="OGC52020.1"/>
    </source>
</evidence>
<organism evidence="2 3">
    <name type="scientific">candidate division WWE3 bacterium RIFCSPLOWO2_01_FULL_39_13</name>
    <dbReference type="NCBI Taxonomy" id="1802624"/>
    <lineage>
        <taxon>Bacteria</taxon>
        <taxon>Katanobacteria</taxon>
    </lineage>
</organism>
<feature type="transmembrane region" description="Helical" evidence="1">
    <location>
        <begin position="15"/>
        <end position="35"/>
    </location>
</feature>
<name>A0A1F4V4P3_UNCKA</name>
<sequence length="60" mass="6751">MHGALSTPLAVFLKGHFIGGVNFAFFRNIILMLAFGADKKQKLAFPFFCHNSNFNNYPKT</sequence>
<evidence type="ECO:0000313" key="3">
    <source>
        <dbReference type="Proteomes" id="UP000178771"/>
    </source>
</evidence>
<gene>
    <name evidence="2" type="ORF">A2982_00215</name>
</gene>
<keyword evidence="1" id="KW-1133">Transmembrane helix</keyword>
<reference evidence="2 3" key="1">
    <citation type="journal article" date="2016" name="Nat. Commun.">
        <title>Thousands of microbial genomes shed light on interconnected biogeochemical processes in an aquifer system.</title>
        <authorList>
            <person name="Anantharaman K."/>
            <person name="Brown C.T."/>
            <person name="Hug L.A."/>
            <person name="Sharon I."/>
            <person name="Castelle C.J."/>
            <person name="Probst A.J."/>
            <person name="Thomas B.C."/>
            <person name="Singh A."/>
            <person name="Wilkins M.J."/>
            <person name="Karaoz U."/>
            <person name="Brodie E.L."/>
            <person name="Williams K.H."/>
            <person name="Hubbard S.S."/>
            <person name="Banfield J.F."/>
        </authorList>
    </citation>
    <scope>NUCLEOTIDE SEQUENCE [LARGE SCALE GENOMIC DNA]</scope>
</reference>
<keyword evidence="1" id="KW-0812">Transmembrane</keyword>
<evidence type="ECO:0000256" key="1">
    <source>
        <dbReference type="SAM" id="Phobius"/>
    </source>
</evidence>